<evidence type="ECO:0000256" key="2">
    <source>
        <dbReference type="SAM" id="Phobius"/>
    </source>
</evidence>
<gene>
    <name evidence="4" type="ORF">G6R30_05450</name>
</gene>
<reference evidence="4 5" key="1">
    <citation type="submission" date="2020-02" db="EMBL/GenBank/DDBJ databases">
        <title>Fructobacillus sp. isolated from paper mulberry of Taiwan.</title>
        <authorList>
            <person name="Lin S.-T."/>
        </authorList>
    </citation>
    <scope>NUCLEOTIDE SEQUENCE [LARGE SCALE GENOMIC DNA]</scope>
    <source>
        <strain evidence="4 5">S1-1</strain>
    </source>
</reference>
<evidence type="ECO:0000313" key="4">
    <source>
        <dbReference type="EMBL" id="MBS9337906.1"/>
    </source>
</evidence>
<dbReference type="Gene3D" id="2.60.40.4300">
    <property type="match status" value="2"/>
</dbReference>
<sequence length="300" mass="31271">MTITQKFKVYNYTVTPDGWNTGTFDAVTSPDLSAQGYQPADSATVASATVSGDSENQVVTVKYAHNHAIQTVDNPGQVPVADLQKTVTCTVHYVDAQGKQLAAPTVQTVTLQRQATVDQVTNKVLSYSDWSVASGDWPSVDVAQTLENGSYNKPTLNGTSPVTVPSENVTANSKNQDLLVVYQHVNAGQQDGGQDTPTNGGGNNIPSNNGGDSGNNTPAKNSGNSGDNTPTDNDTRQASTGGADAPANASASVAKATKDNKTLPATAKEAMHHEVGLMASLALASAAAFGFFLKNRREDK</sequence>
<name>A0ABS5QZW2_9LACO</name>
<protein>
    <recommendedName>
        <fullName evidence="3">Mub B2-like domain-containing protein</fullName>
    </recommendedName>
</protein>
<feature type="transmembrane region" description="Helical" evidence="2">
    <location>
        <begin position="275"/>
        <end position="293"/>
    </location>
</feature>
<evidence type="ECO:0000256" key="1">
    <source>
        <dbReference type="SAM" id="MobiDB-lite"/>
    </source>
</evidence>
<keyword evidence="2" id="KW-0472">Membrane</keyword>
<comment type="caution">
    <text evidence="4">The sequence shown here is derived from an EMBL/GenBank/DDBJ whole genome shotgun (WGS) entry which is preliminary data.</text>
</comment>
<keyword evidence="5" id="KW-1185">Reference proteome</keyword>
<organism evidence="4 5">
    <name type="scientific">Fructobacillus parabroussonetiae</name>
    <dbReference type="NCBI Taxonomy" id="2713174"/>
    <lineage>
        <taxon>Bacteria</taxon>
        <taxon>Bacillati</taxon>
        <taxon>Bacillota</taxon>
        <taxon>Bacilli</taxon>
        <taxon>Lactobacillales</taxon>
        <taxon>Lactobacillaceae</taxon>
        <taxon>Fructobacillus</taxon>
    </lineage>
</organism>
<feature type="compositionally biased region" description="Low complexity" evidence="1">
    <location>
        <begin position="204"/>
        <end position="218"/>
    </location>
</feature>
<evidence type="ECO:0000313" key="5">
    <source>
        <dbReference type="Proteomes" id="UP001519503"/>
    </source>
</evidence>
<dbReference type="EMBL" id="JAAMFL010000009">
    <property type="protein sequence ID" value="MBS9337906.1"/>
    <property type="molecule type" value="Genomic_DNA"/>
</dbReference>
<feature type="compositionally biased region" description="Low complexity" evidence="1">
    <location>
        <begin position="243"/>
        <end position="255"/>
    </location>
</feature>
<feature type="domain" description="Mub B2-like" evidence="3">
    <location>
        <begin position="81"/>
        <end position="184"/>
    </location>
</feature>
<feature type="region of interest" description="Disordered" evidence="1">
    <location>
        <begin position="188"/>
        <end position="259"/>
    </location>
</feature>
<accession>A0ABS5QZW2</accession>
<feature type="compositionally biased region" description="Polar residues" evidence="1">
    <location>
        <begin position="219"/>
        <end position="240"/>
    </location>
</feature>
<dbReference type="Pfam" id="PF17966">
    <property type="entry name" value="Muc_B2"/>
    <property type="match status" value="2"/>
</dbReference>
<evidence type="ECO:0000259" key="3">
    <source>
        <dbReference type="Pfam" id="PF17966"/>
    </source>
</evidence>
<feature type="domain" description="Mub B2-like" evidence="3">
    <location>
        <begin position="9"/>
        <end position="66"/>
    </location>
</feature>
<dbReference type="InterPro" id="IPR041495">
    <property type="entry name" value="Mub_B2"/>
</dbReference>
<dbReference type="Proteomes" id="UP001519503">
    <property type="component" value="Unassembled WGS sequence"/>
</dbReference>
<keyword evidence="2" id="KW-0812">Transmembrane</keyword>
<keyword evidence="2" id="KW-1133">Transmembrane helix</keyword>
<proteinExistence type="predicted"/>